<dbReference type="PANTHER" id="PTHR43968:SF6">
    <property type="entry name" value="GLUTATHIONE S-TRANSFERASE OMEGA"/>
    <property type="match status" value="1"/>
</dbReference>
<dbReference type="SUPFAM" id="SSF52833">
    <property type="entry name" value="Thioredoxin-like"/>
    <property type="match status" value="1"/>
</dbReference>
<dbReference type="InterPro" id="IPR010987">
    <property type="entry name" value="Glutathione-S-Trfase_C-like"/>
</dbReference>
<dbReference type="SUPFAM" id="SSF47616">
    <property type="entry name" value="GST C-terminal domain-like"/>
    <property type="match status" value="1"/>
</dbReference>
<reference evidence="4" key="1">
    <citation type="journal article" date="2019" name="Int. J. Syst. Evol. Microbiol.">
        <title>The Global Catalogue of Microorganisms (GCM) 10K type strain sequencing project: providing services to taxonomists for standard genome sequencing and annotation.</title>
        <authorList>
            <consortium name="The Broad Institute Genomics Platform"/>
            <consortium name="The Broad Institute Genome Sequencing Center for Infectious Disease"/>
            <person name="Wu L."/>
            <person name="Ma J."/>
        </authorList>
    </citation>
    <scope>NUCLEOTIDE SEQUENCE [LARGE SCALE GENOMIC DNA]</scope>
    <source>
        <strain evidence="4">JCM 17551</strain>
    </source>
</reference>
<organism evidence="3 4">
    <name type="scientific">Litoribacillus peritrichatus</name>
    <dbReference type="NCBI Taxonomy" id="718191"/>
    <lineage>
        <taxon>Bacteria</taxon>
        <taxon>Pseudomonadati</taxon>
        <taxon>Pseudomonadota</taxon>
        <taxon>Gammaproteobacteria</taxon>
        <taxon>Oceanospirillales</taxon>
        <taxon>Oceanospirillaceae</taxon>
        <taxon>Litoribacillus</taxon>
    </lineage>
</organism>
<dbReference type="Gene3D" id="1.20.1050.10">
    <property type="match status" value="1"/>
</dbReference>
<dbReference type="EMBL" id="BAABBN010000004">
    <property type="protein sequence ID" value="GAA3921632.1"/>
    <property type="molecule type" value="Genomic_DNA"/>
</dbReference>
<dbReference type="InterPro" id="IPR040079">
    <property type="entry name" value="Glutathione_S-Trfase"/>
</dbReference>
<dbReference type="PROSITE" id="PS50404">
    <property type="entry name" value="GST_NTER"/>
    <property type="match status" value="1"/>
</dbReference>
<sequence length="202" mass="23346">MRARIAIKQSGINVELREITLKNKPSHMLTLSPKGTVPVLWVGEGLVVDESFDIMLWALTQNDPNGWLLNNNELLLNEALALVEMNDNEFKGHLDRYKYSVRFPEDSEENYRAKGETFLTLLENKLMKHDFLMGDHFSLADAAIAPFIRQFAHVDKAWFDQSDYGRVKVWLTNFLESDRFTSIMKKYAPWVEGDEPTYLISS</sequence>
<dbReference type="Pfam" id="PF13410">
    <property type="entry name" value="GST_C_2"/>
    <property type="match status" value="1"/>
</dbReference>
<dbReference type="PANTHER" id="PTHR43968">
    <property type="match status" value="1"/>
</dbReference>
<protein>
    <submittedName>
        <fullName evidence="3">Glutathione S-transferase</fullName>
    </submittedName>
</protein>
<dbReference type="InterPro" id="IPR050983">
    <property type="entry name" value="GST_Omega/HSP26"/>
</dbReference>
<dbReference type="InterPro" id="IPR004045">
    <property type="entry name" value="Glutathione_S-Trfase_N"/>
</dbReference>
<comment type="caution">
    <text evidence="3">The sequence shown here is derived from an EMBL/GenBank/DDBJ whole genome shotgun (WGS) entry which is preliminary data.</text>
</comment>
<name>A0ABP7MER0_9GAMM</name>
<dbReference type="Proteomes" id="UP001501565">
    <property type="component" value="Unassembled WGS sequence"/>
</dbReference>
<dbReference type="Gene3D" id="3.40.30.10">
    <property type="entry name" value="Glutaredoxin"/>
    <property type="match status" value="1"/>
</dbReference>
<evidence type="ECO:0000259" key="1">
    <source>
        <dbReference type="PROSITE" id="PS50404"/>
    </source>
</evidence>
<feature type="domain" description="GST N-terminal" evidence="1">
    <location>
        <begin position="1"/>
        <end position="66"/>
    </location>
</feature>
<evidence type="ECO:0000313" key="3">
    <source>
        <dbReference type="EMBL" id="GAA3921632.1"/>
    </source>
</evidence>
<evidence type="ECO:0000313" key="4">
    <source>
        <dbReference type="Proteomes" id="UP001501565"/>
    </source>
</evidence>
<dbReference type="Pfam" id="PF13409">
    <property type="entry name" value="GST_N_2"/>
    <property type="match status" value="1"/>
</dbReference>
<gene>
    <name evidence="3" type="ORF">GCM10022277_16910</name>
</gene>
<dbReference type="InterPro" id="IPR036249">
    <property type="entry name" value="Thioredoxin-like_sf"/>
</dbReference>
<dbReference type="InterPro" id="IPR036282">
    <property type="entry name" value="Glutathione-S-Trfase_C_sf"/>
</dbReference>
<keyword evidence="4" id="KW-1185">Reference proteome</keyword>
<dbReference type="PROSITE" id="PS50405">
    <property type="entry name" value="GST_CTER"/>
    <property type="match status" value="1"/>
</dbReference>
<proteinExistence type="predicted"/>
<dbReference type="CDD" id="cd03196">
    <property type="entry name" value="GST_C_5"/>
    <property type="match status" value="1"/>
</dbReference>
<feature type="domain" description="GST C-terminal" evidence="2">
    <location>
        <begin position="70"/>
        <end position="197"/>
    </location>
</feature>
<evidence type="ECO:0000259" key="2">
    <source>
        <dbReference type="PROSITE" id="PS50405"/>
    </source>
</evidence>
<accession>A0ABP7MER0</accession>
<dbReference type="SFLD" id="SFLDS00019">
    <property type="entry name" value="Glutathione_Transferase_(cytos"/>
    <property type="match status" value="1"/>
</dbReference>